<evidence type="ECO:0000256" key="1">
    <source>
        <dbReference type="SAM" id="Coils"/>
    </source>
</evidence>
<dbReference type="EMBL" id="LWQU01000131">
    <property type="protein sequence ID" value="OAN51359.1"/>
    <property type="molecule type" value="Genomic_DNA"/>
</dbReference>
<dbReference type="Proteomes" id="UP000078543">
    <property type="component" value="Unassembled WGS sequence"/>
</dbReference>
<accession>A0A178MQM1</accession>
<evidence type="ECO:0000313" key="3">
    <source>
        <dbReference type="Proteomes" id="UP000078543"/>
    </source>
</evidence>
<organism evidence="2 3">
    <name type="scientific">Magnetospirillum moscoviense</name>
    <dbReference type="NCBI Taxonomy" id="1437059"/>
    <lineage>
        <taxon>Bacteria</taxon>
        <taxon>Pseudomonadati</taxon>
        <taxon>Pseudomonadota</taxon>
        <taxon>Alphaproteobacteria</taxon>
        <taxon>Rhodospirillales</taxon>
        <taxon>Rhodospirillaceae</taxon>
        <taxon>Magnetospirillum</taxon>
    </lineage>
</organism>
<proteinExistence type="predicted"/>
<reference evidence="2 3" key="1">
    <citation type="submission" date="2016-04" db="EMBL/GenBank/DDBJ databases">
        <title>Draft genome sequence of freshwater magnetotactic bacteria Magnetospirillum marisnigri SP-1 and Magnetospirillum moscoviense BB-1.</title>
        <authorList>
            <person name="Koziaeva V."/>
            <person name="Dziuba M.V."/>
            <person name="Ivanov T.M."/>
            <person name="Kuznetsov B."/>
            <person name="Grouzdev D.S."/>
        </authorList>
    </citation>
    <scope>NUCLEOTIDE SEQUENCE [LARGE SCALE GENOMIC DNA]</scope>
    <source>
        <strain evidence="2 3">BB-1</strain>
    </source>
</reference>
<gene>
    <name evidence="2" type="ORF">A6A05_10840</name>
</gene>
<comment type="caution">
    <text evidence="2">The sequence shown here is derived from an EMBL/GenBank/DDBJ whole genome shotgun (WGS) entry which is preliminary data.</text>
</comment>
<protein>
    <recommendedName>
        <fullName evidence="4">Flagellin N-terminal domain-containing protein</fullName>
    </recommendedName>
</protein>
<evidence type="ECO:0000313" key="2">
    <source>
        <dbReference type="EMBL" id="OAN51359.1"/>
    </source>
</evidence>
<sequence>MADRARLNIKLGSALRMEEEIRRINEKYDGSKESNIEQQVEKLSEKAINVSDYLSRAQTALKKIDDIRDELIYMRTNADAGGFEAFDHNFSTLNQYAGVRYHQPDSLIANPTNGLGQWSDRVDQVDGGHGTVISVDRKFIGNDYSIELSDGRRLNPSIKSYAMEGDDGTKLEFSKLSVTSLDSGTGAITFHYDDGAAGVDYTGTLTRGGGTVLNAWLYNNFATQADKDRAATDISAAHLRISSAERTFLNDEAGLSAARTTMKAEVDELNKQFAAVAEENLDAKQAEIKAAKARFGFLNNSLALTQGNATALIQQLTMNDWGVKKLSMTDIMFQAHGY</sequence>
<keyword evidence="3" id="KW-1185">Reference proteome</keyword>
<evidence type="ECO:0008006" key="4">
    <source>
        <dbReference type="Google" id="ProtNLM"/>
    </source>
</evidence>
<dbReference type="SUPFAM" id="SSF64518">
    <property type="entry name" value="Phase 1 flagellin"/>
    <property type="match status" value="1"/>
</dbReference>
<feature type="coiled-coil region" evidence="1">
    <location>
        <begin position="259"/>
        <end position="294"/>
    </location>
</feature>
<keyword evidence="1" id="KW-0175">Coiled coil</keyword>
<dbReference type="AlphaFoldDB" id="A0A178MQM1"/>
<name>A0A178MQM1_9PROT</name>